<dbReference type="CDD" id="cd00093">
    <property type="entry name" value="HTH_XRE"/>
    <property type="match status" value="1"/>
</dbReference>
<evidence type="ECO:0000313" key="2">
    <source>
        <dbReference type="EMBL" id="GGA80434.1"/>
    </source>
</evidence>
<reference evidence="2" key="2">
    <citation type="submission" date="2020-09" db="EMBL/GenBank/DDBJ databases">
        <authorList>
            <person name="Sun Q."/>
            <person name="Zhou Y."/>
        </authorList>
    </citation>
    <scope>NUCLEOTIDE SEQUENCE</scope>
    <source>
        <strain evidence="2">CGMCC 1.15447</strain>
    </source>
</reference>
<comment type="caution">
    <text evidence="2">The sequence shown here is derived from an EMBL/GenBank/DDBJ whole genome shotgun (WGS) entry which is preliminary data.</text>
</comment>
<dbReference type="RefSeq" id="WP_396127379.1">
    <property type="nucleotide sequence ID" value="NZ_JAGSYK010000008.1"/>
</dbReference>
<dbReference type="Gene3D" id="1.10.260.40">
    <property type="entry name" value="lambda repressor-like DNA-binding domains"/>
    <property type="match status" value="1"/>
</dbReference>
<dbReference type="GO" id="GO:0003677">
    <property type="term" value="F:DNA binding"/>
    <property type="evidence" value="ECO:0007669"/>
    <property type="project" value="InterPro"/>
</dbReference>
<dbReference type="AlphaFoldDB" id="A0A916WA46"/>
<feature type="domain" description="HTH cro/C1-type" evidence="1">
    <location>
        <begin position="1"/>
        <end position="55"/>
    </location>
</feature>
<dbReference type="Pfam" id="PF01381">
    <property type="entry name" value="HTH_3"/>
    <property type="match status" value="1"/>
</dbReference>
<name>A0A916WA46_9BACT</name>
<sequence>MTELRLRAKLSQANLAASLGYSVYYLGKIEQGKANASCDVMAAIARYFDMSIGHLWLYAEKLAKRKASRS</sequence>
<gene>
    <name evidence="2" type="ORF">GCM10011507_34580</name>
</gene>
<dbReference type="EMBL" id="BMJB01000005">
    <property type="protein sequence ID" value="GGA80434.1"/>
    <property type="molecule type" value="Genomic_DNA"/>
</dbReference>
<accession>A0A916WA46</accession>
<protein>
    <recommendedName>
        <fullName evidence="1">HTH cro/C1-type domain-containing protein</fullName>
    </recommendedName>
</protein>
<dbReference type="PROSITE" id="PS50943">
    <property type="entry name" value="HTH_CROC1"/>
    <property type="match status" value="1"/>
</dbReference>
<dbReference type="Proteomes" id="UP000648801">
    <property type="component" value="Unassembled WGS sequence"/>
</dbReference>
<keyword evidence="3" id="KW-1185">Reference proteome</keyword>
<proteinExistence type="predicted"/>
<reference evidence="2" key="1">
    <citation type="journal article" date="2014" name="Int. J. Syst. Evol. Microbiol.">
        <title>Complete genome sequence of Corynebacterium casei LMG S-19264T (=DSM 44701T), isolated from a smear-ripened cheese.</title>
        <authorList>
            <consortium name="US DOE Joint Genome Institute (JGI-PGF)"/>
            <person name="Walter F."/>
            <person name="Albersmeier A."/>
            <person name="Kalinowski J."/>
            <person name="Ruckert C."/>
        </authorList>
    </citation>
    <scope>NUCLEOTIDE SEQUENCE</scope>
    <source>
        <strain evidence="2">CGMCC 1.15447</strain>
    </source>
</reference>
<dbReference type="InterPro" id="IPR001387">
    <property type="entry name" value="Cro/C1-type_HTH"/>
</dbReference>
<evidence type="ECO:0000259" key="1">
    <source>
        <dbReference type="PROSITE" id="PS50943"/>
    </source>
</evidence>
<evidence type="ECO:0000313" key="3">
    <source>
        <dbReference type="Proteomes" id="UP000648801"/>
    </source>
</evidence>
<dbReference type="SMART" id="SM00530">
    <property type="entry name" value="HTH_XRE"/>
    <property type="match status" value="1"/>
</dbReference>
<organism evidence="2 3">
    <name type="scientific">Edaphobacter acidisoli</name>
    <dbReference type="NCBI Taxonomy" id="2040573"/>
    <lineage>
        <taxon>Bacteria</taxon>
        <taxon>Pseudomonadati</taxon>
        <taxon>Acidobacteriota</taxon>
        <taxon>Terriglobia</taxon>
        <taxon>Terriglobales</taxon>
        <taxon>Acidobacteriaceae</taxon>
        <taxon>Edaphobacter</taxon>
    </lineage>
</organism>
<dbReference type="InterPro" id="IPR010982">
    <property type="entry name" value="Lambda_DNA-bd_dom_sf"/>
</dbReference>
<dbReference type="SUPFAM" id="SSF47413">
    <property type="entry name" value="lambda repressor-like DNA-binding domains"/>
    <property type="match status" value="1"/>
</dbReference>